<feature type="region of interest" description="Disordered" evidence="1">
    <location>
        <begin position="94"/>
        <end position="113"/>
    </location>
</feature>
<comment type="caution">
    <text evidence="2">The sequence shown here is derived from an EMBL/GenBank/DDBJ whole genome shotgun (WGS) entry which is preliminary data.</text>
</comment>
<dbReference type="EMBL" id="BDIP01005039">
    <property type="protein sequence ID" value="GCA63787.1"/>
    <property type="molecule type" value="Genomic_DNA"/>
</dbReference>
<evidence type="ECO:0000256" key="1">
    <source>
        <dbReference type="SAM" id="MobiDB-lite"/>
    </source>
</evidence>
<evidence type="ECO:0000313" key="2">
    <source>
        <dbReference type="EMBL" id="GCA63787.1"/>
    </source>
</evidence>
<accession>A0A391NQV1</accession>
<proteinExistence type="predicted"/>
<evidence type="ECO:0000313" key="3">
    <source>
        <dbReference type="Proteomes" id="UP000265618"/>
    </source>
</evidence>
<gene>
    <name evidence="2" type="ORF">KIPB_011900</name>
</gene>
<dbReference type="Proteomes" id="UP000265618">
    <property type="component" value="Unassembled WGS sequence"/>
</dbReference>
<reference evidence="2 3" key="1">
    <citation type="journal article" date="2018" name="PLoS ONE">
        <title>The draft genome of Kipferlia bialata reveals reductive genome evolution in fornicate parasites.</title>
        <authorList>
            <person name="Tanifuji G."/>
            <person name="Takabayashi S."/>
            <person name="Kume K."/>
            <person name="Takagi M."/>
            <person name="Nakayama T."/>
            <person name="Kamikawa R."/>
            <person name="Inagaki Y."/>
            <person name="Hashimoto T."/>
        </authorList>
    </citation>
    <scope>NUCLEOTIDE SEQUENCE [LARGE SCALE GENOMIC DNA]</scope>
    <source>
        <strain evidence="2">NY0173</strain>
    </source>
</reference>
<sequence>MEVSEEGSERFEAPSVEELREWLGEARERLQKEWTQRKSLEESLALAINATRELELRLSQRDEDLLSYDTALAEAAAERDELRALYDDQQLEGDSAIAQLQDHIDATEDEDRR</sequence>
<organism evidence="2 3">
    <name type="scientific">Kipferlia bialata</name>
    <dbReference type="NCBI Taxonomy" id="797122"/>
    <lineage>
        <taxon>Eukaryota</taxon>
        <taxon>Metamonada</taxon>
        <taxon>Carpediemonas-like organisms</taxon>
        <taxon>Kipferlia</taxon>
    </lineage>
</organism>
<protein>
    <submittedName>
        <fullName evidence="2">Uncharacterized protein</fullName>
    </submittedName>
</protein>
<feature type="compositionally biased region" description="Basic and acidic residues" evidence="1">
    <location>
        <begin position="102"/>
        <end position="113"/>
    </location>
</feature>
<feature type="non-terminal residue" evidence="2">
    <location>
        <position position="1"/>
    </location>
</feature>
<name>A0A391NQV1_9EUKA</name>
<dbReference type="AlphaFoldDB" id="A0A391NQV1"/>
<keyword evidence="3" id="KW-1185">Reference proteome</keyword>